<gene>
    <name evidence="5" type="ORF">GCM10022256_30290</name>
</gene>
<reference evidence="6" key="1">
    <citation type="journal article" date="2019" name="Int. J. Syst. Evol. Microbiol.">
        <title>The Global Catalogue of Microorganisms (GCM) 10K type strain sequencing project: providing services to taxonomists for standard genome sequencing and annotation.</title>
        <authorList>
            <consortium name="The Broad Institute Genomics Platform"/>
            <consortium name="The Broad Institute Genome Sequencing Center for Infectious Disease"/>
            <person name="Wu L."/>
            <person name="Ma J."/>
        </authorList>
    </citation>
    <scope>NUCLEOTIDE SEQUENCE [LARGE SCALE GENOMIC DNA]</scope>
    <source>
        <strain evidence="6">JCM 17442</strain>
    </source>
</reference>
<dbReference type="InterPro" id="IPR055170">
    <property type="entry name" value="GFO_IDH_MocA-like_dom"/>
</dbReference>
<dbReference type="PANTHER" id="PTHR43818">
    <property type="entry name" value="BCDNA.GH03377"/>
    <property type="match status" value="1"/>
</dbReference>
<feature type="domain" description="Gfo/Idh/MocA-like oxidoreductase N-terminal" evidence="3">
    <location>
        <begin position="11"/>
        <end position="130"/>
    </location>
</feature>
<dbReference type="PANTHER" id="PTHR43818:SF11">
    <property type="entry name" value="BCDNA.GH03377"/>
    <property type="match status" value="1"/>
</dbReference>
<evidence type="ECO:0000256" key="1">
    <source>
        <dbReference type="ARBA" id="ARBA00023002"/>
    </source>
</evidence>
<dbReference type="Gene3D" id="3.30.360.10">
    <property type="entry name" value="Dihydrodipicolinate Reductase, domain 2"/>
    <property type="match status" value="1"/>
</dbReference>
<dbReference type="EMBL" id="BAABAU010000004">
    <property type="protein sequence ID" value="GAA4267417.1"/>
    <property type="molecule type" value="Genomic_DNA"/>
</dbReference>
<dbReference type="Pfam" id="PF01408">
    <property type="entry name" value="GFO_IDH_MocA"/>
    <property type="match status" value="1"/>
</dbReference>
<dbReference type="InterPro" id="IPR050463">
    <property type="entry name" value="Gfo/Idh/MocA_oxidrdct_glycsds"/>
</dbReference>
<comment type="caution">
    <text evidence="5">The sequence shown here is derived from an EMBL/GenBank/DDBJ whole genome shotgun (WGS) entry which is preliminary data.</text>
</comment>
<proteinExistence type="predicted"/>
<dbReference type="RefSeq" id="WP_344797694.1">
    <property type="nucleotide sequence ID" value="NZ_BAABAU010000004.1"/>
</dbReference>
<organism evidence="5 6">
    <name type="scientific">Frondihabitans peucedani</name>
    <dbReference type="NCBI Taxonomy" id="598626"/>
    <lineage>
        <taxon>Bacteria</taxon>
        <taxon>Bacillati</taxon>
        <taxon>Actinomycetota</taxon>
        <taxon>Actinomycetes</taxon>
        <taxon>Micrococcales</taxon>
        <taxon>Microbacteriaceae</taxon>
        <taxon>Frondihabitans</taxon>
    </lineage>
</organism>
<evidence type="ECO:0000259" key="3">
    <source>
        <dbReference type="Pfam" id="PF01408"/>
    </source>
</evidence>
<evidence type="ECO:0000313" key="5">
    <source>
        <dbReference type="EMBL" id="GAA4267417.1"/>
    </source>
</evidence>
<protein>
    <submittedName>
        <fullName evidence="5">Gfo/Idh/MocA family oxidoreductase</fullName>
    </submittedName>
</protein>
<name>A0ABP8E5A8_9MICO</name>
<dbReference type="SUPFAM" id="SSF55347">
    <property type="entry name" value="Glyceraldehyde-3-phosphate dehydrogenase-like, C-terminal domain"/>
    <property type="match status" value="1"/>
</dbReference>
<evidence type="ECO:0000256" key="2">
    <source>
        <dbReference type="ARBA" id="ARBA00023027"/>
    </source>
</evidence>
<dbReference type="InterPro" id="IPR000683">
    <property type="entry name" value="Gfo/Idh/MocA-like_OxRdtase_N"/>
</dbReference>
<dbReference type="Proteomes" id="UP001501594">
    <property type="component" value="Unassembled WGS sequence"/>
</dbReference>
<keyword evidence="6" id="KW-1185">Reference proteome</keyword>
<keyword evidence="2" id="KW-0520">NAD</keyword>
<dbReference type="SUPFAM" id="SSF51735">
    <property type="entry name" value="NAD(P)-binding Rossmann-fold domains"/>
    <property type="match status" value="1"/>
</dbReference>
<accession>A0ABP8E5A8</accession>
<keyword evidence="1" id="KW-0560">Oxidoreductase</keyword>
<dbReference type="Pfam" id="PF22725">
    <property type="entry name" value="GFO_IDH_MocA_C3"/>
    <property type="match status" value="1"/>
</dbReference>
<dbReference type="Gene3D" id="3.40.50.720">
    <property type="entry name" value="NAD(P)-binding Rossmann-like Domain"/>
    <property type="match status" value="1"/>
</dbReference>
<dbReference type="InterPro" id="IPR036291">
    <property type="entry name" value="NAD(P)-bd_dom_sf"/>
</dbReference>
<evidence type="ECO:0000313" key="6">
    <source>
        <dbReference type="Proteomes" id="UP001501594"/>
    </source>
</evidence>
<feature type="domain" description="GFO/IDH/MocA-like oxidoreductase" evidence="4">
    <location>
        <begin position="144"/>
        <end position="281"/>
    </location>
</feature>
<evidence type="ECO:0000259" key="4">
    <source>
        <dbReference type="Pfam" id="PF22725"/>
    </source>
</evidence>
<sequence>MNVTDTSTDDLRVGVIGLGFAGSTHLDAFTDLPGATVVALAGQEPARLEELGRSRGVPHLYADWQDLVARDDLDIVSIGVPNDLHHPIAMAALQSGKHVFCEKPLATTGDLAAEMVAEAKAADRVLEVAYNHRRRADVAFLGDFLADDPIGEIYHARASWLRRSAIPGLGSWFTSRATAGGGPLIDLGSHVLDIALHLMGEPRVVTASAVTYNELGRRGRGGGTKVPASSDGTHAFDVEDFASALLRFDTGASLLLQASWASYSKNHEDIEVELLGSTGGARLHVDDYSTEGTLTLYSDVEGVPTVARPAVHVPAGHHRTVIAGFLEAIRQGEGASAPRYTNHYGEYALHRSRVVDAIYASAAAGHEVEVEGEAL</sequence>